<dbReference type="InterPro" id="IPR012337">
    <property type="entry name" value="RNaseH-like_sf"/>
</dbReference>
<protein>
    <recommendedName>
        <fullName evidence="1">Gfd2/YDR514C-like C-terminal domain-containing protein</fullName>
    </recommendedName>
</protein>
<dbReference type="Pfam" id="PF21762">
    <property type="entry name" value="DEDDh_C"/>
    <property type="match status" value="1"/>
</dbReference>
<dbReference type="InterPro" id="IPR048519">
    <property type="entry name" value="Gfd2/YDR514C-like_C"/>
</dbReference>
<dbReference type="InterPro" id="IPR040151">
    <property type="entry name" value="Gfd2/YDR514C-like"/>
</dbReference>
<feature type="domain" description="Gfd2/YDR514C-like C-terminal" evidence="1">
    <location>
        <begin position="60"/>
        <end position="185"/>
    </location>
</feature>
<accession>A0A6G1MK06</accession>
<dbReference type="Proteomes" id="UP000483672">
    <property type="component" value="Unassembled WGS sequence"/>
</dbReference>
<evidence type="ECO:0000313" key="3">
    <source>
        <dbReference type="Proteomes" id="UP000483672"/>
    </source>
</evidence>
<evidence type="ECO:0000313" key="2">
    <source>
        <dbReference type="EMBL" id="KAF3226986.1"/>
    </source>
</evidence>
<gene>
    <name evidence="2" type="ORF">TWF191_004348</name>
</gene>
<dbReference type="PANTHER" id="PTHR28083:SF1">
    <property type="entry name" value="GOOD FOR FULL DBP5 ACTIVITY PROTEIN 2"/>
    <property type="match status" value="1"/>
</dbReference>
<reference evidence="2 3" key="1">
    <citation type="submission" date="2019-06" db="EMBL/GenBank/DDBJ databases">
        <authorList>
            <person name="Palmer J.M."/>
        </authorList>
    </citation>
    <scope>NUCLEOTIDE SEQUENCE [LARGE SCALE GENOMIC DNA]</scope>
    <source>
        <strain evidence="2 3">TWF191</strain>
    </source>
</reference>
<dbReference type="SUPFAM" id="SSF53098">
    <property type="entry name" value="Ribonuclease H-like"/>
    <property type="match status" value="1"/>
</dbReference>
<dbReference type="AlphaFoldDB" id="A0A6G1MK06"/>
<name>A0A6G1MK06_ORBOL</name>
<dbReference type="Gene3D" id="3.30.420.10">
    <property type="entry name" value="Ribonuclease H-like superfamily/Ribonuclease H"/>
    <property type="match status" value="1"/>
</dbReference>
<organism evidence="2 3">
    <name type="scientific">Orbilia oligospora</name>
    <name type="common">Nematode-trapping fungus</name>
    <name type="synonym">Arthrobotrys oligospora</name>
    <dbReference type="NCBI Taxonomy" id="2813651"/>
    <lineage>
        <taxon>Eukaryota</taxon>
        <taxon>Fungi</taxon>
        <taxon>Dikarya</taxon>
        <taxon>Ascomycota</taxon>
        <taxon>Pezizomycotina</taxon>
        <taxon>Orbiliomycetes</taxon>
        <taxon>Orbiliales</taxon>
        <taxon>Orbiliaceae</taxon>
        <taxon>Orbilia</taxon>
    </lineage>
</organism>
<evidence type="ECO:0000259" key="1">
    <source>
        <dbReference type="Pfam" id="PF21762"/>
    </source>
</evidence>
<sequence>MADNNTKTLRELLGLTKSSHSALYENTRDDLLITIDCENGFEFTKQDRALVKVNSQLGLAILDPKDLSNSTSVSTRFIFGESYNLFTRKKDLAEKIDSIIPDSRNVILIGHGRRQDLKAFSSLNAKFLQYPFFDTQIIARNVLPVIDENKKTNESLRDLLTCFNCPFDRLHCAGNDANFTLRLLLLLVVYSLKDVPPPYIQEFKGKVKIIKDIAYAALPALKPYPHDVAFVRKQRRRQLKLQARSQGPDTIARVRAERAKKRKEKLAALLREICTE</sequence>
<dbReference type="GO" id="GO:0003676">
    <property type="term" value="F:nucleic acid binding"/>
    <property type="evidence" value="ECO:0007669"/>
    <property type="project" value="InterPro"/>
</dbReference>
<dbReference type="EMBL" id="WIPF01000021">
    <property type="protein sequence ID" value="KAF3226986.1"/>
    <property type="molecule type" value="Genomic_DNA"/>
</dbReference>
<comment type="caution">
    <text evidence="2">The sequence shown here is derived from an EMBL/GenBank/DDBJ whole genome shotgun (WGS) entry which is preliminary data.</text>
</comment>
<dbReference type="PANTHER" id="PTHR28083">
    <property type="entry name" value="GOOD FOR FULL DBP5 ACTIVITY PROTEIN 2"/>
    <property type="match status" value="1"/>
</dbReference>
<dbReference type="InterPro" id="IPR036397">
    <property type="entry name" value="RNaseH_sf"/>
</dbReference>
<proteinExistence type="predicted"/>